<feature type="signal peptide" evidence="1">
    <location>
        <begin position="1"/>
        <end position="19"/>
    </location>
</feature>
<comment type="caution">
    <text evidence="2">The sequence shown here is derived from an EMBL/GenBank/DDBJ whole genome shotgun (WGS) entry which is preliminary data.</text>
</comment>
<evidence type="ECO:0000313" key="2">
    <source>
        <dbReference type="EMBL" id="MCU5783194.1"/>
    </source>
</evidence>
<protein>
    <submittedName>
        <fullName evidence="2">Uncharacterized protein</fullName>
    </submittedName>
</protein>
<evidence type="ECO:0000313" key="3">
    <source>
        <dbReference type="Proteomes" id="UP001064106"/>
    </source>
</evidence>
<dbReference type="EMBL" id="ARXS01000013">
    <property type="protein sequence ID" value="MCU5783194.1"/>
    <property type="molecule type" value="Genomic_DNA"/>
</dbReference>
<proteinExistence type="predicted"/>
<feature type="chain" id="PRO_5045249024" evidence="1">
    <location>
        <begin position="20"/>
        <end position="129"/>
    </location>
</feature>
<accession>A0ABT2R096</accession>
<sequence length="129" mass="14537">MNKIGLFVVLSFWASMVVANSTENHATQSLEMWEPKEVRVDGESLIIISKERRITDQIYRAMIVSGLCMGTIPRPSSLDGISEVRVLNQFGRQGYVFKGGKGECDEINNMPANKTEMYVLGRTHMHTNQ</sequence>
<reference evidence="2" key="1">
    <citation type="submission" date="2012-09" db="EMBL/GenBank/DDBJ databases">
        <title>Genome Sequence of alkane-degrading Bacterium Alcanivorax balearicus MACL04.</title>
        <authorList>
            <person name="Lai Q."/>
            <person name="Shao Z."/>
        </authorList>
    </citation>
    <scope>NUCLEOTIDE SEQUENCE</scope>
    <source>
        <strain evidence="2">MACL04</strain>
    </source>
</reference>
<name>A0ABT2R096_9GAMM</name>
<dbReference type="Proteomes" id="UP001064106">
    <property type="component" value="Unassembled WGS sequence"/>
</dbReference>
<evidence type="ECO:0000256" key="1">
    <source>
        <dbReference type="SAM" id="SignalP"/>
    </source>
</evidence>
<dbReference type="RefSeq" id="WP_262460789.1">
    <property type="nucleotide sequence ID" value="NZ_ARXS01000013.1"/>
</dbReference>
<gene>
    <name evidence="2" type="ORF">MA04_02494</name>
</gene>
<keyword evidence="3" id="KW-1185">Reference proteome</keyword>
<keyword evidence="1" id="KW-0732">Signal</keyword>
<organism evidence="2 3">
    <name type="scientific">Alloalcanivorax balearicus MACL04</name>
    <dbReference type="NCBI Taxonomy" id="1177182"/>
    <lineage>
        <taxon>Bacteria</taxon>
        <taxon>Pseudomonadati</taxon>
        <taxon>Pseudomonadota</taxon>
        <taxon>Gammaproteobacteria</taxon>
        <taxon>Oceanospirillales</taxon>
        <taxon>Alcanivoracaceae</taxon>
        <taxon>Alloalcanivorax</taxon>
    </lineage>
</organism>